<feature type="transmembrane region" description="Helical" evidence="6">
    <location>
        <begin position="178"/>
        <end position="198"/>
    </location>
</feature>
<proteinExistence type="inferred from homology"/>
<feature type="transmembrane region" description="Helical" evidence="6">
    <location>
        <begin position="115"/>
        <end position="141"/>
    </location>
</feature>
<feature type="transmembrane region" description="Helical" evidence="6">
    <location>
        <begin position="73"/>
        <end position="94"/>
    </location>
</feature>
<keyword evidence="5 6" id="KW-0472">Membrane</keyword>
<evidence type="ECO:0000313" key="8">
    <source>
        <dbReference type="EMBL" id="MBM7838191.1"/>
    </source>
</evidence>
<feature type="domain" description="VTT" evidence="7">
    <location>
        <begin position="53"/>
        <end position="171"/>
    </location>
</feature>
<dbReference type="InterPro" id="IPR032816">
    <property type="entry name" value="VTT_dom"/>
</dbReference>
<dbReference type="PANTHER" id="PTHR12677:SF59">
    <property type="entry name" value="GOLGI APPARATUS MEMBRANE PROTEIN TVP38-RELATED"/>
    <property type="match status" value="1"/>
</dbReference>
<sequence>MVKKIIVLAGFIIAAVCVFIFSDSLVNWLQNVGSQSFALTASVATLLALFPIIPYPIIGGLIGAAFGPVLGSLITWIGSSLASILMFILLRYAYQDFGQTVINRYRMTAKITLLFEQNAFMTIFITRLIPIVPSILVNAYAALSRVPASHYIVASSLGKIPSMILFATVGDAVLRNPINLLFIGVIYALFLLFVYAGFTRWRRRMNQT</sequence>
<name>A0ABS2SRR3_9BACI</name>
<feature type="transmembrane region" description="Helical" evidence="6">
    <location>
        <begin position="38"/>
        <end position="67"/>
    </location>
</feature>
<gene>
    <name evidence="8" type="ORF">JOC54_001422</name>
</gene>
<keyword evidence="2 6" id="KW-1003">Cell membrane</keyword>
<evidence type="ECO:0000256" key="2">
    <source>
        <dbReference type="ARBA" id="ARBA00022475"/>
    </source>
</evidence>
<feature type="transmembrane region" description="Helical" evidence="6">
    <location>
        <begin position="6"/>
        <end position="26"/>
    </location>
</feature>
<protein>
    <recommendedName>
        <fullName evidence="6">TVP38/TMEM64 family membrane protein</fullName>
    </recommendedName>
</protein>
<evidence type="ECO:0000256" key="3">
    <source>
        <dbReference type="ARBA" id="ARBA00022692"/>
    </source>
</evidence>
<dbReference type="Proteomes" id="UP001179280">
    <property type="component" value="Unassembled WGS sequence"/>
</dbReference>
<evidence type="ECO:0000256" key="4">
    <source>
        <dbReference type="ARBA" id="ARBA00022989"/>
    </source>
</evidence>
<keyword evidence="3 6" id="KW-0812">Transmembrane</keyword>
<dbReference type="Pfam" id="PF09335">
    <property type="entry name" value="VTT_dom"/>
    <property type="match status" value="1"/>
</dbReference>
<evidence type="ECO:0000259" key="7">
    <source>
        <dbReference type="Pfam" id="PF09335"/>
    </source>
</evidence>
<organism evidence="8 9">
    <name type="scientific">Shouchella xiaoxiensis</name>
    <dbReference type="NCBI Taxonomy" id="766895"/>
    <lineage>
        <taxon>Bacteria</taxon>
        <taxon>Bacillati</taxon>
        <taxon>Bacillota</taxon>
        <taxon>Bacilli</taxon>
        <taxon>Bacillales</taxon>
        <taxon>Bacillaceae</taxon>
        <taxon>Shouchella</taxon>
    </lineage>
</organism>
<comment type="subcellular location">
    <subcellularLocation>
        <location evidence="1 6">Cell membrane</location>
        <topology evidence="1 6">Multi-pass membrane protein</topology>
    </subcellularLocation>
</comment>
<dbReference type="RefSeq" id="WP_204465318.1">
    <property type="nucleotide sequence ID" value="NZ_JAFBCV010000003.1"/>
</dbReference>
<dbReference type="EMBL" id="JAFBCV010000003">
    <property type="protein sequence ID" value="MBM7838191.1"/>
    <property type="molecule type" value="Genomic_DNA"/>
</dbReference>
<dbReference type="InterPro" id="IPR015414">
    <property type="entry name" value="TMEM64"/>
</dbReference>
<accession>A0ABS2SRR3</accession>
<evidence type="ECO:0000256" key="5">
    <source>
        <dbReference type="ARBA" id="ARBA00023136"/>
    </source>
</evidence>
<evidence type="ECO:0000256" key="6">
    <source>
        <dbReference type="RuleBase" id="RU366058"/>
    </source>
</evidence>
<keyword evidence="4 6" id="KW-1133">Transmembrane helix</keyword>
<keyword evidence="9" id="KW-1185">Reference proteome</keyword>
<comment type="similarity">
    <text evidence="6">Belongs to the TVP38/TMEM64 family.</text>
</comment>
<comment type="caution">
    <text evidence="8">The sequence shown here is derived from an EMBL/GenBank/DDBJ whole genome shotgun (WGS) entry which is preliminary data.</text>
</comment>
<evidence type="ECO:0000313" key="9">
    <source>
        <dbReference type="Proteomes" id="UP001179280"/>
    </source>
</evidence>
<reference evidence="8" key="1">
    <citation type="submission" date="2021-01" db="EMBL/GenBank/DDBJ databases">
        <title>Genomic Encyclopedia of Type Strains, Phase IV (KMG-IV): sequencing the most valuable type-strain genomes for metagenomic binning, comparative biology and taxonomic classification.</title>
        <authorList>
            <person name="Goeker M."/>
        </authorList>
    </citation>
    <scope>NUCLEOTIDE SEQUENCE</scope>
    <source>
        <strain evidence="8">DSM 21943</strain>
    </source>
</reference>
<evidence type="ECO:0000256" key="1">
    <source>
        <dbReference type="ARBA" id="ARBA00004651"/>
    </source>
</evidence>
<dbReference type="PANTHER" id="PTHR12677">
    <property type="entry name" value="GOLGI APPARATUS MEMBRANE PROTEIN TVP38-RELATED"/>
    <property type="match status" value="1"/>
</dbReference>